<proteinExistence type="predicted"/>
<dbReference type="SUPFAM" id="SSF141571">
    <property type="entry name" value="Pentapeptide repeat-like"/>
    <property type="match status" value="1"/>
</dbReference>
<feature type="repeat" description="WD" evidence="3">
    <location>
        <begin position="1576"/>
        <end position="1608"/>
    </location>
</feature>
<evidence type="ECO:0000259" key="5">
    <source>
        <dbReference type="Pfam" id="PF05729"/>
    </source>
</evidence>
<dbReference type="InterPro" id="IPR007111">
    <property type="entry name" value="NACHT_NTPase"/>
</dbReference>
<dbReference type="SUPFAM" id="SSF50978">
    <property type="entry name" value="WD40 repeat-like"/>
    <property type="match status" value="1"/>
</dbReference>
<dbReference type="Pfam" id="PF05729">
    <property type="entry name" value="NACHT"/>
    <property type="match status" value="1"/>
</dbReference>
<dbReference type="Gene3D" id="3.40.50.300">
    <property type="entry name" value="P-loop containing nucleotide triphosphate hydrolases"/>
    <property type="match status" value="1"/>
</dbReference>
<feature type="repeat" description="WD" evidence="3">
    <location>
        <begin position="1254"/>
        <end position="1283"/>
    </location>
</feature>
<feature type="compositionally biased region" description="Polar residues" evidence="4">
    <location>
        <begin position="1"/>
        <end position="10"/>
    </location>
</feature>
<comment type="caution">
    <text evidence="7">The sequence shown here is derived from an EMBL/GenBank/DDBJ whole genome shotgun (WGS) entry which is preliminary data.</text>
</comment>
<dbReference type="InterPro" id="IPR020472">
    <property type="entry name" value="WD40_PAC1"/>
</dbReference>
<dbReference type="CDD" id="cd00200">
    <property type="entry name" value="WD40"/>
    <property type="match status" value="1"/>
</dbReference>
<dbReference type="PANTHER" id="PTHR19879">
    <property type="entry name" value="TRANSCRIPTION INITIATION FACTOR TFIID"/>
    <property type="match status" value="1"/>
</dbReference>
<evidence type="ECO:0000256" key="4">
    <source>
        <dbReference type="SAM" id="MobiDB-lite"/>
    </source>
</evidence>
<dbReference type="Pfam" id="PF00400">
    <property type="entry name" value="WD40"/>
    <property type="match status" value="7"/>
</dbReference>
<evidence type="ECO:0000313" key="7">
    <source>
        <dbReference type="EMBL" id="KAF9151492.1"/>
    </source>
</evidence>
<feature type="repeat" description="WD" evidence="3">
    <location>
        <begin position="1612"/>
        <end position="1642"/>
    </location>
</feature>
<dbReference type="Gene3D" id="2.160.20.80">
    <property type="entry name" value="E3 ubiquitin-protein ligase SopA"/>
    <property type="match status" value="1"/>
</dbReference>
<dbReference type="PROSITE" id="PS00675">
    <property type="entry name" value="SIGMA54_INTERACT_1"/>
    <property type="match status" value="1"/>
</dbReference>
<dbReference type="OrthoDB" id="2414723at2759"/>
<keyword evidence="1 3" id="KW-0853">WD repeat</keyword>
<protein>
    <recommendedName>
        <fullName evidence="9">WD40 repeat-like protein</fullName>
    </recommendedName>
</protein>
<feature type="domain" description="Arm-like repeat" evidence="6">
    <location>
        <begin position="201"/>
        <end position="539"/>
    </location>
</feature>
<feature type="repeat" description="WD" evidence="3">
    <location>
        <begin position="1308"/>
        <end position="1349"/>
    </location>
</feature>
<dbReference type="InterPro" id="IPR036322">
    <property type="entry name" value="WD40_repeat_dom_sf"/>
</dbReference>
<evidence type="ECO:0000256" key="2">
    <source>
        <dbReference type="ARBA" id="ARBA00022737"/>
    </source>
</evidence>
<dbReference type="Pfam" id="PF23948">
    <property type="entry name" value="ARM_5"/>
    <property type="match status" value="1"/>
</dbReference>
<dbReference type="InterPro" id="IPR019775">
    <property type="entry name" value="WD40_repeat_CS"/>
</dbReference>
<feature type="repeat" description="WD" evidence="3">
    <location>
        <begin position="1177"/>
        <end position="1211"/>
    </location>
</feature>
<keyword evidence="2" id="KW-0677">Repeat</keyword>
<dbReference type="PROSITE" id="PS50082">
    <property type="entry name" value="WD_REPEATS_2"/>
    <property type="match status" value="8"/>
</dbReference>
<dbReference type="InterPro" id="IPR056251">
    <property type="entry name" value="Arm_rpt_dom"/>
</dbReference>
<dbReference type="Pfam" id="PF00805">
    <property type="entry name" value="Pentapeptide"/>
    <property type="match status" value="1"/>
</dbReference>
<feature type="region of interest" description="Disordered" evidence="4">
    <location>
        <begin position="1"/>
        <end position="79"/>
    </location>
</feature>
<dbReference type="InterPro" id="IPR001680">
    <property type="entry name" value="WD40_rpt"/>
</dbReference>
<evidence type="ECO:0000256" key="1">
    <source>
        <dbReference type="ARBA" id="ARBA00022574"/>
    </source>
</evidence>
<feature type="domain" description="NACHT" evidence="5">
    <location>
        <begin position="644"/>
        <end position="803"/>
    </location>
</feature>
<evidence type="ECO:0008006" key="9">
    <source>
        <dbReference type="Google" id="ProtNLM"/>
    </source>
</evidence>
<dbReference type="SUPFAM" id="SSF52540">
    <property type="entry name" value="P-loop containing nucleoside triphosphate hydrolases"/>
    <property type="match status" value="1"/>
</dbReference>
<dbReference type="SUPFAM" id="SSF50998">
    <property type="entry name" value="Quinoprotein alcohol dehydrogenase-like"/>
    <property type="match status" value="1"/>
</dbReference>
<dbReference type="Gene3D" id="2.130.10.10">
    <property type="entry name" value="YVTN repeat-like/Quinoprotein amine dehydrogenase"/>
    <property type="match status" value="4"/>
</dbReference>
<gene>
    <name evidence="7" type="ORF">BG015_006591</name>
</gene>
<feature type="repeat" description="WD" evidence="3">
    <location>
        <begin position="1350"/>
        <end position="1391"/>
    </location>
</feature>
<dbReference type="InterPro" id="IPR027417">
    <property type="entry name" value="P-loop_NTPase"/>
</dbReference>
<dbReference type="EMBL" id="JAAAUQ010000318">
    <property type="protein sequence ID" value="KAF9151492.1"/>
    <property type="molecule type" value="Genomic_DNA"/>
</dbReference>
<dbReference type="InterPro" id="IPR001646">
    <property type="entry name" value="5peptide_repeat"/>
</dbReference>
<sequence length="1758" mass="194622">MSRGSRSTSFGAPPQPALPGHPKTSTEGDKKSASSQRIRKQDKLLAFFRSSSSERRIKNAGSTSPKPTIKEDPAASTESSVRCFSNVSAPDSVAIDGAFARTAVKIPSFSVPPPTLSTKPRLGVFPHNANAPAVRIPLPKLGTRIDTTPQLAMCIGLLAKDCDTVDQQEDPSQDMSSDAAAQLAWVKVMSQDLVEKNRTLWLGTRMVDEFAADASKDLTKIAEMVLIGPVLDKENFRRLLSCIITAFDQSVILDVDLLQGLVQLVQSAPPESLVSDDLIKIFGLLRVRLQGTHQQSSVHPYHLTLAVSRLLDVMADHKVKDLNRVEEHEPLSRVLSGLEDSSDPYLMYQACYAFQALQYVPNDETMLQGVLRLSTGAVDGLVKVTAVMKLDLGAVLDGLCQLQEVLSSTIEVAGTVYKGVCSLMESGRGVLESLKEGYGKGKKRPWYPAVRAAYALAQAGQLQDLNRLIMEAPCRRDPLFQWGICQLLGEIAFDAMWDIVVRQQVVELLGDLLQNDPEWGQGESVKTWMLSIIGQLGAVADQAVSTSACALLRSLQYDQTATTIFPYPLRSRFPLPTSSPTLAKVQRILPLEYDLHQLQVLRLKQSHKRVYIPPMAKPSLKAKDDDLFLLMEKMQEFLASDRQVMLILGDSGAGKSTFNRHLEHCLWTEYKAGNPIPLFINLPAIDRPDQDLVAKQLRVHSLSEDQIMEIKLHRQIILICDGYDEIQQLVNLHRTNMLNQPGQWNTKVVISCRTQFLGPDYYNHFVPQGEGGHYDRPALNMFQEAVIAPFSEAQIENYVEQYVPLEPRTWSTKDYMDRLTTIPNLLDLAKNPFLLSLSLEALPGVTEGKQDLFTIKITRAQLYDTFVSHWLDVNKRRLQTNSALSMDDCVMLNQLVSEGFISLGFDYATRLARAIFDKQDGNPVVKYFPIRDKNTWKSEFFGPQTKARLLRESSPLTRTGNQFRFLHRSMLEYFFSRVIYNPVKVDDDYDIENHAESPDPPLLDADSPLFRRNLLHEPSIIQFLCDRIKSSPDFEQHLRAVIEQSKKDAGATTGATNAITILVRAGVSFNGADLRGIKIPGADLSEGQFDSAQLQGADLTGANLSRSWLRQADLSNAQLGNVQYEELPYLEMEKPVWSCAYSPDGTLLSAGLFKGDLVIYNTSTWTIVLWIKDVEDVRSVAFSPDSHQIVFGGDDCKVRVWNCASGEEVLVMEGHTRGVYSADFSPCGKRIASASEDETVRLWDAQTGKSRLVLKGHTSYVASVKFSPDGRQVVSGSWDGTIRWIASGHDKGILQLWSAVSGEPGLALRGHTHNVTAIAFSPNRQWIASSSEDETVRLWNSSTGAPLSILTGHKSEVRDIAFSPKGLQLASGGYDEKVRLWDLSASDRSVVIQEDRLDRAKKVMYSSGSLSVISVKGRSIRQYDPVTGAQGAFAFEIPEGIRIGAMSFSPDGSQIAVNDSHSSVRLWDYRTGTAVAALKGHKHSTIRSVYSPCGRWLVTVDWVTPALLWDLHDTRQEPHALAGIDEPSNSWASCAIFSTSGSQVAIGFLGCLVRLFSLPATDAVKSANFGTGYPVSLSYSPTCQELAIGTQDGSIYLWDVGQSEDKEVVDKLDGHQDVIRSISYSPCGQWIASGSDDRTVRLGHKQQQQAHEPPSWSCVSTIRGFYGCISEIVWNPLVPMEFVTQCEDQSIRIWKLSSDDGRTVVRMQWGTNLRLLYAEGLVLKDATGLSPMNQKLLVQRGAVDGSLVHGREGSDSEE</sequence>
<dbReference type="InterPro" id="IPR015943">
    <property type="entry name" value="WD40/YVTN_repeat-like_dom_sf"/>
</dbReference>
<accession>A0A9P5S0A4</accession>
<dbReference type="InterPro" id="IPR011047">
    <property type="entry name" value="Quinoprotein_ADH-like_sf"/>
</dbReference>
<feature type="repeat" description="WD" evidence="3">
    <location>
        <begin position="1212"/>
        <end position="1253"/>
    </location>
</feature>
<dbReference type="InterPro" id="IPR016024">
    <property type="entry name" value="ARM-type_fold"/>
</dbReference>
<evidence type="ECO:0000313" key="8">
    <source>
        <dbReference type="Proteomes" id="UP000748756"/>
    </source>
</evidence>
<reference evidence="7" key="1">
    <citation type="journal article" date="2020" name="Fungal Divers.">
        <title>Resolving the Mortierellaceae phylogeny through synthesis of multi-gene phylogenetics and phylogenomics.</title>
        <authorList>
            <person name="Vandepol N."/>
            <person name="Liber J."/>
            <person name="Desiro A."/>
            <person name="Na H."/>
            <person name="Kennedy M."/>
            <person name="Barry K."/>
            <person name="Grigoriev I.V."/>
            <person name="Miller A.N."/>
            <person name="O'Donnell K."/>
            <person name="Stajich J.E."/>
            <person name="Bonito G."/>
        </authorList>
    </citation>
    <scope>NUCLEOTIDE SEQUENCE</scope>
    <source>
        <strain evidence="7">NRRL 6426</strain>
    </source>
</reference>
<organism evidence="7 8">
    <name type="scientific">Linnemannia schmuckeri</name>
    <dbReference type="NCBI Taxonomy" id="64567"/>
    <lineage>
        <taxon>Eukaryota</taxon>
        <taxon>Fungi</taxon>
        <taxon>Fungi incertae sedis</taxon>
        <taxon>Mucoromycota</taxon>
        <taxon>Mortierellomycotina</taxon>
        <taxon>Mortierellomycetes</taxon>
        <taxon>Mortierellales</taxon>
        <taxon>Mortierellaceae</taxon>
        <taxon>Linnemannia</taxon>
    </lineage>
</organism>
<name>A0A9P5S0A4_9FUNG</name>
<dbReference type="PROSITE" id="PS00678">
    <property type="entry name" value="WD_REPEATS_1"/>
    <property type="match status" value="4"/>
</dbReference>
<dbReference type="PANTHER" id="PTHR19879:SF9">
    <property type="entry name" value="TRANSCRIPTION INITIATION FACTOR TFIID SUBUNIT 5"/>
    <property type="match status" value="1"/>
</dbReference>
<dbReference type="PROSITE" id="PS50294">
    <property type="entry name" value="WD_REPEATS_REGION"/>
    <property type="match status" value="6"/>
</dbReference>
<evidence type="ECO:0000259" key="6">
    <source>
        <dbReference type="Pfam" id="PF23948"/>
    </source>
</evidence>
<dbReference type="PRINTS" id="PR00320">
    <property type="entry name" value="GPROTEINBRPT"/>
</dbReference>
<feature type="repeat" description="WD" evidence="3">
    <location>
        <begin position="1443"/>
        <end position="1477"/>
    </location>
</feature>
<dbReference type="SUPFAM" id="SSF48371">
    <property type="entry name" value="ARM repeat"/>
    <property type="match status" value="1"/>
</dbReference>
<dbReference type="InterPro" id="IPR025662">
    <property type="entry name" value="Sigma_54_int_dom_ATP-bd_1"/>
</dbReference>
<dbReference type="SMART" id="SM00320">
    <property type="entry name" value="WD40"/>
    <property type="match status" value="12"/>
</dbReference>
<keyword evidence="8" id="KW-1185">Reference proteome</keyword>
<evidence type="ECO:0000256" key="3">
    <source>
        <dbReference type="PROSITE-ProRule" id="PRU00221"/>
    </source>
</evidence>
<dbReference type="Proteomes" id="UP000748756">
    <property type="component" value="Unassembled WGS sequence"/>
</dbReference>